<evidence type="ECO:0000256" key="1">
    <source>
        <dbReference type="SAM" id="MobiDB-lite"/>
    </source>
</evidence>
<feature type="compositionally biased region" description="Gly residues" evidence="1">
    <location>
        <begin position="209"/>
        <end position="218"/>
    </location>
</feature>
<proteinExistence type="predicted"/>
<evidence type="ECO:0000313" key="3">
    <source>
        <dbReference type="Proteomes" id="UP001218218"/>
    </source>
</evidence>
<organism evidence="2 3">
    <name type="scientific">Mycena albidolilacea</name>
    <dbReference type="NCBI Taxonomy" id="1033008"/>
    <lineage>
        <taxon>Eukaryota</taxon>
        <taxon>Fungi</taxon>
        <taxon>Dikarya</taxon>
        <taxon>Basidiomycota</taxon>
        <taxon>Agaricomycotina</taxon>
        <taxon>Agaricomycetes</taxon>
        <taxon>Agaricomycetidae</taxon>
        <taxon>Agaricales</taxon>
        <taxon>Marasmiineae</taxon>
        <taxon>Mycenaceae</taxon>
        <taxon>Mycena</taxon>
    </lineage>
</organism>
<comment type="caution">
    <text evidence="2">The sequence shown here is derived from an EMBL/GenBank/DDBJ whole genome shotgun (WGS) entry which is preliminary data.</text>
</comment>
<dbReference type="Proteomes" id="UP001218218">
    <property type="component" value="Unassembled WGS sequence"/>
</dbReference>
<evidence type="ECO:0000313" key="2">
    <source>
        <dbReference type="EMBL" id="KAJ7318321.1"/>
    </source>
</evidence>
<sequence length="218" mass="24487">MDMHKTRMSVEMKRYFAIGANRLGAYQTNSWVTGQCFPKSKTCDEGKDMHKMRMSVEMKQYFAIGANQLGAYQTNSWVTGHETGRKDSQTMDSKAMGGKAAAAAYQLEAERKHVEVGDLSGSLMLHEIKRREDVDRYSCASRVSRLRARWRAGISTTGTTEALLRWADKIRNEEGTTFEIRIPSQNWKTSVERSIPQESLTISGVTHQSGGGKDPLRA</sequence>
<feature type="compositionally biased region" description="Polar residues" evidence="1">
    <location>
        <begin position="198"/>
        <end position="208"/>
    </location>
</feature>
<dbReference type="AlphaFoldDB" id="A0AAD7EF06"/>
<protein>
    <submittedName>
        <fullName evidence="2">Uncharacterized protein</fullName>
    </submittedName>
</protein>
<dbReference type="EMBL" id="JARIHO010000058">
    <property type="protein sequence ID" value="KAJ7318321.1"/>
    <property type="molecule type" value="Genomic_DNA"/>
</dbReference>
<keyword evidence="3" id="KW-1185">Reference proteome</keyword>
<reference evidence="2" key="1">
    <citation type="submission" date="2023-03" db="EMBL/GenBank/DDBJ databases">
        <title>Massive genome expansion in bonnet fungi (Mycena s.s.) driven by repeated elements and novel gene families across ecological guilds.</title>
        <authorList>
            <consortium name="Lawrence Berkeley National Laboratory"/>
            <person name="Harder C.B."/>
            <person name="Miyauchi S."/>
            <person name="Viragh M."/>
            <person name="Kuo A."/>
            <person name="Thoen E."/>
            <person name="Andreopoulos B."/>
            <person name="Lu D."/>
            <person name="Skrede I."/>
            <person name="Drula E."/>
            <person name="Henrissat B."/>
            <person name="Morin E."/>
            <person name="Kohler A."/>
            <person name="Barry K."/>
            <person name="LaButti K."/>
            <person name="Morin E."/>
            <person name="Salamov A."/>
            <person name="Lipzen A."/>
            <person name="Mereny Z."/>
            <person name="Hegedus B."/>
            <person name="Baldrian P."/>
            <person name="Stursova M."/>
            <person name="Weitz H."/>
            <person name="Taylor A."/>
            <person name="Grigoriev I.V."/>
            <person name="Nagy L.G."/>
            <person name="Martin F."/>
            <person name="Kauserud H."/>
        </authorList>
    </citation>
    <scope>NUCLEOTIDE SEQUENCE</scope>
    <source>
        <strain evidence="2">CBHHK002</strain>
    </source>
</reference>
<accession>A0AAD7EF06</accession>
<name>A0AAD7EF06_9AGAR</name>
<feature type="region of interest" description="Disordered" evidence="1">
    <location>
        <begin position="198"/>
        <end position="218"/>
    </location>
</feature>
<gene>
    <name evidence="2" type="ORF">DFH08DRAFT_819929</name>
</gene>